<feature type="region of interest" description="Disordered" evidence="1">
    <location>
        <begin position="1"/>
        <end position="46"/>
    </location>
</feature>
<evidence type="ECO:0000313" key="2">
    <source>
        <dbReference type="EMBL" id="CUI14927.1"/>
    </source>
</evidence>
<dbReference type="EMBL" id="CYKH01001720">
    <property type="protein sequence ID" value="CUI14927.1"/>
    <property type="molecule type" value="Genomic_DNA"/>
</dbReference>
<dbReference type="Proteomes" id="UP000051952">
    <property type="component" value="Unassembled WGS sequence"/>
</dbReference>
<proteinExistence type="predicted"/>
<gene>
    <name evidence="2" type="ORF">BSAL_20395</name>
</gene>
<sequence length="321" mass="33523">VGASASPKSSKKAPAKRSRDDSEDDEEDEEDDDCYRPPEDRGAVPTAASFHGTHATSLGGWSSTAPPPQTFTFGVGGMTKVATPCASTTAVPFAAAAKPLPSFSFDFGIKHDAPNVTSSAGHPFIPQSSPFAPKPSPFASWGGTAKSDNDDDLIAEVPFIPSPGGPRLPLAAPQNAWLEHTFFSAEHATLHDLVGGGESNTWEARGTGTIKITRSHRASAGSPSFPSQPPMNPMIAMHHELTKNVILLCPLNSPDAFQFVQRGDAAEKSESAAVSFSAQRLHGGTTGAPVGTYLVTFSGPLAQDQKKVFVAVAQAFLSSSP</sequence>
<reference evidence="3" key="1">
    <citation type="submission" date="2015-09" db="EMBL/GenBank/DDBJ databases">
        <authorList>
            <consortium name="Pathogen Informatics"/>
        </authorList>
    </citation>
    <scope>NUCLEOTIDE SEQUENCE [LARGE SCALE GENOMIC DNA]</scope>
    <source>
        <strain evidence="3">Lake Konstanz</strain>
    </source>
</reference>
<protein>
    <submittedName>
        <fullName evidence="2">Uncharacterized protein</fullName>
    </submittedName>
</protein>
<evidence type="ECO:0000313" key="3">
    <source>
        <dbReference type="Proteomes" id="UP000051952"/>
    </source>
</evidence>
<feature type="compositionally biased region" description="Acidic residues" evidence="1">
    <location>
        <begin position="21"/>
        <end position="33"/>
    </location>
</feature>
<feature type="non-terminal residue" evidence="2">
    <location>
        <position position="1"/>
    </location>
</feature>
<keyword evidence="3" id="KW-1185">Reference proteome</keyword>
<evidence type="ECO:0000256" key="1">
    <source>
        <dbReference type="SAM" id="MobiDB-lite"/>
    </source>
</evidence>
<accession>A0A0S4KK38</accession>
<dbReference type="AlphaFoldDB" id="A0A0S4KK38"/>
<name>A0A0S4KK38_BODSA</name>
<dbReference type="VEuPathDB" id="TriTrypDB:BSAL_20395"/>
<organism evidence="2 3">
    <name type="scientific">Bodo saltans</name>
    <name type="common">Flagellated protozoan</name>
    <dbReference type="NCBI Taxonomy" id="75058"/>
    <lineage>
        <taxon>Eukaryota</taxon>
        <taxon>Discoba</taxon>
        <taxon>Euglenozoa</taxon>
        <taxon>Kinetoplastea</taxon>
        <taxon>Metakinetoplastina</taxon>
        <taxon>Eubodonida</taxon>
        <taxon>Bodonidae</taxon>
        <taxon>Bodo</taxon>
    </lineage>
</organism>